<dbReference type="RefSeq" id="WP_117606850.1">
    <property type="nucleotide sequence ID" value="NZ_QRWS01000019.1"/>
</dbReference>
<gene>
    <name evidence="1" type="ORF">DXB36_12255</name>
</gene>
<accession>A0A3E5EK70</accession>
<evidence type="ECO:0000313" key="1">
    <source>
        <dbReference type="EMBL" id="RGN89365.1"/>
    </source>
</evidence>
<reference evidence="1 2" key="1">
    <citation type="submission" date="2018-08" db="EMBL/GenBank/DDBJ databases">
        <title>A genome reference for cultivated species of the human gut microbiota.</title>
        <authorList>
            <person name="Zou Y."/>
            <person name="Xue W."/>
            <person name="Luo G."/>
        </authorList>
    </citation>
    <scope>NUCLEOTIDE SEQUENCE [LARGE SCALE GENOMIC DNA]</scope>
    <source>
        <strain evidence="1 2">OM03-2</strain>
    </source>
</reference>
<comment type="caution">
    <text evidence="1">The sequence shown here is derived from an EMBL/GenBank/DDBJ whole genome shotgun (WGS) entry which is preliminary data.</text>
</comment>
<evidence type="ECO:0000313" key="2">
    <source>
        <dbReference type="Proteomes" id="UP000260841"/>
    </source>
</evidence>
<organism evidence="1 2">
    <name type="scientific">Dorea formicigenerans</name>
    <dbReference type="NCBI Taxonomy" id="39486"/>
    <lineage>
        <taxon>Bacteria</taxon>
        <taxon>Bacillati</taxon>
        <taxon>Bacillota</taxon>
        <taxon>Clostridia</taxon>
        <taxon>Lachnospirales</taxon>
        <taxon>Lachnospiraceae</taxon>
        <taxon>Dorea</taxon>
    </lineage>
</organism>
<dbReference type="Proteomes" id="UP000260841">
    <property type="component" value="Unassembled WGS sequence"/>
</dbReference>
<dbReference type="InterPro" id="IPR009660">
    <property type="entry name" value="Phage_A500_Gp15"/>
</dbReference>
<sequence>MNILIDKFPETVKVNGKVYPVETDFREWIRFTKLVEDEDVPWQIKCHLLMQWYIEDIPDDLEGAINALGDFLAMKQEDDEQESDAPAKPPKQVYSFDEDMTWIYSAFREVYGINLQTVSYMHWWEFQTLFIGLPDSTEIKQRIMYRNTDLNTIPDKNERKRIKKIQDAVALKKKRRKMTDYEIGDMFA</sequence>
<proteinExistence type="predicted"/>
<name>A0A3E5EK70_9FIRM</name>
<dbReference type="AlphaFoldDB" id="A0A3E5EK70"/>
<dbReference type="EMBL" id="QSVB01000014">
    <property type="protein sequence ID" value="RGN89365.1"/>
    <property type="molecule type" value="Genomic_DNA"/>
</dbReference>
<evidence type="ECO:0008006" key="3">
    <source>
        <dbReference type="Google" id="ProtNLM"/>
    </source>
</evidence>
<dbReference type="Pfam" id="PF06854">
    <property type="entry name" value="Phage_Gp15"/>
    <property type="match status" value="1"/>
</dbReference>
<protein>
    <recommendedName>
        <fullName evidence="3">Bacteriophage Gp15 protein</fullName>
    </recommendedName>
</protein>